<evidence type="ECO:0000313" key="3">
    <source>
        <dbReference type="Proteomes" id="UP000001235"/>
    </source>
</evidence>
<dbReference type="InterPro" id="IPR013976">
    <property type="entry name" value="HDOD"/>
</dbReference>
<name>D9SHZ2_GALCS</name>
<dbReference type="CDD" id="cd00077">
    <property type="entry name" value="HDc"/>
    <property type="match status" value="1"/>
</dbReference>
<keyword evidence="2" id="KW-0378">Hydrolase</keyword>
<dbReference type="RefSeq" id="WP_013294014.1">
    <property type="nucleotide sequence ID" value="NC_014394.1"/>
</dbReference>
<dbReference type="PROSITE" id="PS51833">
    <property type="entry name" value="HDOD"/>
    <property type="match status" value="1"/>
</dbReference>
<dbReference type="Proteomes" id="UP000001235">
    <property type="component" value="Chromosome"/>
</dbReference>
<dbReference type="PANTHER" id="PTHR33525">
    <property type="match status" value="1"/>
</dbReference>
<dbReference type="NCBIfam" id="TIGR00277">
    <property type="entry name" value="HDIG"/>
    <property type="match status" value="1"/>
</dbReference>
<dbReference type="EMBL" id="CP002159">
    <property type="protein sequence ID" value="ADL56082.1"/>
    <property type="molecule type" value="Genomic_DNA"/>
</dbReference>
<protein>
    <submittedName>
        <fullName evidence="2">Metal dependent phosphohydrolase</fullName>
    </submittedName>
</protein>
<dbReference type="eggNOG" id="COG1639">
    <property type="taxonomic scope" value="Bacteria"/>
</dbReference>
<dbReference type="InterPro" id="IPR003607">
    <property type="entry name" value="HD/PDEase_dom"/>
</dbReference>
<dbReference type="KEGG" id="gca:Galf_2077"/>
<evidence type="ECO:0000259" key="1">
    <source>
        <dbReference type="PROSITE" id="PS51833"/>
    </source>
</evidence>
<dbReference type="STRING" id="395494.Galf_2077"/>
<proteinExistence type="predicted"/>
<dbReference type="Pfam" id="PF08668">
    <property type="entry name" value="HDOD"/>
    <property type="match status" value="1"/>
</dbReference>
<accession>D9SHZ2</accession>
<dbReference type="AlphaFoldDB" id="D9SHZ2"/>
<feature type="domain" description="HDOD" evidence="1">
    <location>
        <begin position="17"/>
        <end position="216"/>
    </location>
</feature>
<reference evidence="2 3" key="1">
    <citation type="submission" date="2010-08" db="EMBL/GenBank/DDBJ databases">
        <title>Complete sequence of Gallionella capsiferriformans ES-2.</title>
        <authorList>
            <consortium name="US DOE Joint Genome Institute"/>
            <person name="Lucas S."/>
            <person name="Copeland A."/>
            <person name="Lapidus A."/>
            <person name="Cheng J.-F."/>
            <person name="Bruce D."/>
            <person name="Goodwin L."/>
            <person name="Pitluck S."/>
            <person name="Chertkov O."/>
            <person name="Davenport K.W."/>
            <person name="Detter J.C."/>
            <person name="Han C."/>
            <person name="Tapia R."/>
            <person name="Land M."/>
            <person name="Hauser L."/>
            <person name="Chang Y.-J."/>
            <person name="Jeffries C."/>
            <person name="Kyrpides N."/>
            <person name="Ivanova N."/>
            <person name="Mikhailova N."/>
            <person name="Shelobolina E.S."/>
            <person name="Picardal F."/>
            <person name="Roden E."/>
            <person name="Emerson D."/>
            <person name="Woyke T."/>
        </authorList>
    </citation>
    <scope>NUCLEOTIDE SEQUENCE [LARGE SCALE GENOMIC DNA]</scope>
    <source>
        <strain evidence="2 3">ES-2</strain>
    </source>
</reference>
<dbReference type="InterPro" id="IPR052340">
    <property type="entry name" value="RNase_Y/CdgJ"/>
</dbReference>
<sequence length="287" mass="30991">MGIAVDLKLNISRLSALPAMPAIAQKLLTLALDTDEGEAQLLRLIEQDPLIAAKIIGLANSPLFGSSRKVNSVSDASMLLGLTRVKSVAIGIATMSAVTKFPGGFLKANDLWQHSMAIALVMRTIAKAMPARVRPLDDQIFLAGLLHDIGYMALSFLDTPASDALHIALQANPERPVAEIEMELIGMTHGEIGARLARHWDLPEEIIAVMRFHHNPDDEEAMPGQPLVSLVAYAERLLPDFVIAELTGKEISEAEWMELGISPDKAEMIIEQIASIAEQAQQLAGAV</sequence>
<dbReference type="Gene3D" id="1.10.3210.10">
    <property type="entry name" value="Hypothetical protein af1432"/>
    <property type="match status" value="1"/>
</dbReference>
<dbReference type="SUPFAM" id="SSF109604">
    <property type="entry name" value="HD-domain/PDEase-like"/>
    <property type="match status" value="1"/>
</dbReference>
<dbReference type="OrthoDB" id="9797768at2"/>
<gene>
    <name evidence="2" type="ordered locus">Galf_2077</name>
</gene>
<dbReference type="InterPro" id="IPR006675">
    <property type="entry name" value="HDIG_dom"/>
</dbReference>
<organism evidence="2 3">
    <name type="scientific">Gallionella capsiferriformans (strain ES-2)</name>
    <name type="common">Gallionella ferruginea capsiferriformans (strain ES-2)</name>
    <dbReference type="NCBI Taxonomy" id="395494"/>
    <lineage>
        <taxon>Bacteria</taxon>
        <taxon>Pseudomonadati</taxon>
        <taxon>Pseudomonadota</taxon>
        <taxon>Betaproteobacteria</taxon>
        <taxon>Nitrosomonadales</taxon>
        <taxon>Gallionellaceae</taxon>
        <taxon>Gallionella</taxon>
    </lineage>
</organism>
<dbReference type="PANTHER" id="PTHR33525:SF3">
    <property type="entry name" value="RIBONUCLEASE Y"/>
    <property type="match status" value="1"/>
</dbReference>
<dbReference type="HOGENOM" id="CLU_048246_4_0_4"/>
<keyword evidence="3" id="KW-1185">Reference proteome</keyword>
<dbReference type="GO" id="GO:0016787">
    <property type="term" value="F:hydrolase activity"/>
    <property type="evidence" value="ECO:0007669"/>
    <property type="project" value="UniProtKB-KW"/>
</dbReference>
<evidence type="ECO:0000313" key="2">
    <source>
        <dbReference type="EMBL" id="ADL56082.1"/>
    </source>
</evidence>